<proteinExistence type="predicted"/>
<name>A0A4C1ZT90_EUMVA</name>
<sequence>MLGRKSKLSPRNKHTTYKMFIRTVMTYASPVFAQAALKALDMFQVIQNKFCGAATHAHWCVRNSIFHRDLKLLALAKFMKDASKRFFDIAGSHSNALLRAPVAYEPPHRHHFICRPRNVLSDSPDALTVIVEILIEVNDTND</sequence>
<evidence type="ECO:0000313" key="1">
    <source>
        <dbReference type="EMBL" id="GBP92121.1"/>
    </source>
</evidence>
<keyword evidence="1" id="KW-0695">RNA-directed DNA polymerase</keyword>
<keyword evidence="1" id="KW-0808">Transferase</keyword>
<evidence type="ECO:0000313" key="2">
    <source>
        <dbReference type="Proteomes" id="UP000299102"/>
    </source>
</evidence>
<organism evidence="1 2">
    <name type="scientific">Eumeta variegata</name>
    <name type="common">Bagworm moth</name>
    <name type="synonym">Eumeta japonica</name>
    <dbReference type="NCBI Taxonomy" id="151549"/>
    <lineage>
        <taxon>Eukaryota</taxon>
        <taxon>Metazoa</taxon>
        <taxon>Ecdysozoa</taxon>
        <taxon>Arthropoda</taxon>
        <taxon>Hexapoda</taxon>
        <taxon>Insecta</taxon>
        <taxon>Pterygota</taxon>
        <taxon>Neoptera</taxon>
        <taxon>Endopterygota</taxon>
        <taxon>Lepidoptera</taxon>
        <taxon>Glossata</taxon>
        <taxon>Ditrysia</taxon>
        <taxon>Tineoidea</taxon>
        <taxon>Psychidae</taxon>
        <taxon>Oiketicinae</taxon>
        <taxon>Eumeta</taxon>
    </lineage>
</organism>
<dbReference type="AlphaFoldDB" id="A0A4C1ZT90"/>
<dbReference type="GO" id="GO:0003964">
    <property type="term" value="F:RNA-directed DNA polymerase activity"/>
    <property type="evidence" value="ECO:0007669"/>
    <property type="project" value="UniProtKB-KW"/>
</dbReference>
<comment type="caution">
    <text evidence="1">The sequence shown here is derived from an EMBL/GenBank/DDBJ whole genome shotgun (WGS) entry which is preliminary data.</text>
</comment>
<dbReference type="EMBL" id="BGZK01002240">
    <property type="protein sequence ID" value="GBP92121.1"/>
    <property type="molecule type" value="Genomic_DNA"/>
</dbReference>
<protein>
    <submittedName>
        <fullName evidence="1">Probable RNA-directed DNA polymerase from transposon X-element</fullName>
    </submittedName>
</protein>
<accession>A0A4C1ZT90</accession>
<dbReference type="Proteomes" id="UP000299102">
    <property type="component" value="Unassembled WGS sequence"/>
</dbReference>
<dbReference type="OrthoDB" id="10050074at2759"/>
<keyword evidence="1" id="KW-0548">Nucleotidyltransferase</keyword>
<reference evidence="1 2" key="1">
    <citation type="journal article" date="2019" name="Commun. Biol.">
        <title>The bagworm genome reveals a unique fibroin gene that provides high tensile strength.</title>
        <authorList>
            <person name="Kono N."/>
            <person name="Nakamura H."/>
            <person name="Ohtoshi R."/>
            <person name="Tomita M."/>
            <person name="Numata K."/>
            <person name="Arakawa K."/>
        </authorList>
    </citation>
    <scope>NUCLEOTIDE SEQUENCE [LARGE SCALE GENOMIC DNA]</scope>
</reference>
<gene>
    <name evidence="1" type="ORF">EVAR_47873_1</name>
</gene>
<keyword evidence="2" id="KW-1185">Reference proteome</keyword>